<evidence type="ECO:0000256" key="7">
    <source>
        <dbReference type="ARBA" id="ARBA00016549"/>
    </source>
</evidence>
<comment type="cofactor">
    <cofactor evidence="2">
        <name>a divalent metal cation</name>
        <dbReference type="ChEBI" id="CHEBI:60240"/>
    </cofactor>
</comment>
<keyword evidence="14" id="KW-1185">Reference proteome</keyword>
<dbReference type="Pfam" id="PF03737">
    <property type="entry name" value="RraA-like"/>
    <property type="match status" value="1"/>
</dbReference>
<comment type="similarity">
    <text evidence="3">Belongs to the class II aldolase/RraA-like family.</text>
</comment>
<proteinExistence type="inferred from homology"/>
<protein>
    <recommendedName>
        <fullName evidence="7">Putative 4-hydroxy-4-methyl-2-oxoglutarate aldolase</fullName>
        <ecNumber evidence="6">4.1.1.112</ecNumber>
        <ecNumber evidence="5">4.1.3.17</ecNumber>
    </recommendedName>
    <alternativeName>
        <fullName evidence="11">Oxaloacetate decarboxylase</fullName>
    </alternativeName>
    <alternativeName>
        <fullName evidence="9">Regulator of ribonuclease activity homolog</fullName>
    </alternativeName>
    <alternativeName>
        <fullName evidence="10">RraA-like protein</fullName>
    </alternativeName>
</protein>
<comment type="function">
    <text evidence="8">Catalyzes the aldol cleavage of 4-hydroxy-4-methyl-2-oxoglutarate (HMG) into 2 molecules of pyruvate. Also contains a secondary oxaloacetate (OAA) decarboxylase activity due to the common pyruvate enolate transition state formed following C-C bond cleavage in the retro-aldol and decarboxylation reactions.</text>
</comment>
<evidence type="ECO:0000256" key="4">
    <source>
        <dbReference type="ARBA" id="ARBA00011233"/>
    </source>
</evidence>
<dbReference type="CDD" id="cd16841">
    <property type="entry name" value="RraA_family"/>
    <property type="match status" value="1"/>
</dbReference>
<dbReference type="RefSeq" id="WP_051314350.1">
    <property type="nucleotide sequence ID" value="NZ_AUBJ02000001.1"/>
</dbReference>
<comment type="catalytic activity">
    <reaction evidence="1">
        <text>4-hydroxy-4-methyl-2-oxoglutarate = 2 pyruvate</text>
        <dbReference type="Rhea" id="RHEA:22748"/>
        <dbReference type="ChEBI" id="CHEBI:15361"/>
        <dbReference type="ChEBI" id="CHEBI:58276"/>
        <dbReference type="EC" id="4.1.3.17"/>
    </reaction>
</comment>
<evidence type="ECO:0000256" key="3">
    <source>
        <dbReference type="ARBA" id="ARBA00008621"/>
    </source>
</evidence>
<dbReference type="PANTHER" id="PTHR33254:SF4">
    <property type="entry name" value="4-HYDROXY-4-METHYL-2-OXOGLUTARATE ALDOLASE 3-RELATED"/>
    <property type="match status" value="1"/>
</dbReference>
<evidence type="ECO:0000256" key="6">
    <source>
        <dbReference type="ARBA" id="ARBA00012947"/>
    </source>
</evidence>
<dbReference type="EC" id="4.1.1.112" evidence="6"/>
<reference evidence="13 14" key="1">
    <citation type="submission" date="2013-07" db="EMBL/GenBank/DDBJ databases">
        <authorList>
            <consortium name="DOE Joint Genome Institute"/>
            <person name="Reeve W."/>
            <person name="Huntemann M."/>
            <person name="Han J."/>
            <person name="Chen A."/>
            <person name="Kyrpides N."/>
            <person name="Mavromatis K."/>
            <person name="Markowitz V."/>
            <person name="Palaniappan K."/>
            <person name="Ivanova N."/>
            <person name="Schaumberg A."/>
            <person name="Pati A."/>
            <person name="Liolios K."/>
            <person name="Nordberg H.P."/>
            <person name="Cantor M.N."/>
            <person name="Hua S.X."/>
            <person name="Woyke T."/>
        </authorList>
    </citation>
    <scope>NUCLEOTIDE SEQUENCE [LARGE SCALE GENOMIC DNA]</scope>
    <source>
        <strain evidence="13 14">DSM 43889</strain>
    </source>
</reference>
<evidence type="ECO:0000256" key="2">
    <source>
        <dbReference type="ARBA" id="ARBA00001968"/>
    </source>
</evidence>
<dbReference type="EMBL" id="AUBJ02000001">
    <property type="protein sequence ID" value="MCP2331161.1"/>
    <property type="molecule type" value="Genomic_DNA"/>
</dbReference>
<evidence type="ECO:0000256" key="9">
    <source>
        <dbReference type="ARBA" id="ARBA00029596"/>
    </source>
</evidence>
<evidence type="ECO:0000256" key="8">
    <source>
        <dbReference type="ARBA" id="ARBA00025046"/>
    </source>
</evidence>
<comment type="caution">
    <text evidence="13">The sequence shown here is derived from an EMBL/GenBank/DDBJ whole genome shotgun (WGS) entry which is preliminary data.</text>
</comment>
<evidence type="ECO:0000313" key="13">
    <source>
        <dbReference type="EMBL" id="MCP2331161.1"/>
    </source>
</evidence>
<gene>
    <name evidence="13" type="ORF">G443_001431</name>
</gene>
<evidence type="ECO:0000256" key="1">
    <source>
        <dbReference type="ARBA" id="ARBA00001342"/>
    </source>
</evidence>
<evidence type="ECO:0000256" key="11">
    <source>
        <dbReference type="ARBA" id="ARBA00032305"/>
    </source>
</evidence>
<name>A0ABT1JFA4_ACTCY</name>
<reference evidence="13 14" key="2">
    <citation type="submission" date="2022-06" db="EMBL/GenBank/DDBJ databases">
        <title>Genomic Encyclopedia of Type Strains, Phase I: the one thousand microbial genomes (KMG-I) project.</title>
        <authorList>
            <person name="Kyrpides N."/>
        </authorList>
    </citation>
    <scope>NUCLEOTIDE SEQUENCE [LARGE SCALE GENOMIC DNA]</scope>
    <source>
        <strain evidence="13 14">DSM 43889</strain>
    </source>
</reference>
<dbReference type="InterPro" id="IPR036704">
    <property type="entry name" value="RraA/RraA-like_sf"/>
</dbReference>
<dbReference type="PANTHER" id="PTHR33254">
    <property type="entry name" value="4-HYDROXY-4-METHYL-2-OXOGLUTARATE ALDOLASE 3-RELATED"/>
    <property type="match status" value="1"/>
</dbReference>
<dbReference type="Gene3D" id="3.50.30.40">
    <property type="entry name" value="Ribonuclease E inhibitor RraA/RraA-like"/>
    <property type="match status" value="1"/>
</dbReference>
<dbReference type="EC" id="4.1.3.17" evidence="5"/>
<sequence>MSLLPVTAPAEAPTPTIPEVDADLLAALAEVPAANLGDAMGRFNVLDSRIQAIWPGARLAGRARTVWTRAGDNLFVHQAIERAEPGDVLVVNGFADESRALIGELIGVKAKARGIAGFVLDGAARDAADLAALGLPVFARALTPAGPYKDGPGVLDTTIAVGGVAVTPGDIIVGDSDGVVVVPLSEAAGVLDGARALQEREAVKRAANRQVPAGDPR</sequence>
<dbReference type="Proteomes" id="UP000791080">
    <property type="component" value="Unassembled WGS sequence"/>
</dbReference>
<evidence type="ECO:0000256" key="5">
    <source>
        <dbReference type="ARBA" id="ARBA00012213"/>
    </source>
</evidence>
<dbReference type="SUPFAM" id="SSF89562">
    <property type="entry name" value="RraA-like"/>
    <property type="match status" value="1"/>
</dbReference>
<dbReference type="InterPro" id="IPR005493">
    <property type="entry name" value="RraA/RraA-like"/>
</dbReference>
<evidence type="ECO:0000256" key="12">
    <source>
        <dbReference type="ARBA" id="ARBA00047973"/>
    </source>
</evidence>
<comment type="catalytic activity">
    <reaction evidence="12">
        <text>oxaloacetate + H(+) = pyruvate + CO2</text>
        <dbReference type="Rhea" id="RHEA:15641"/>
        <dbReference type="ChEBI" id="CHEBI:15361"/>
        <dbReference type="ChEBI" id="CHEBI:15378"/>
        <dbReference type="ChEBI" id="CHEBI:16452"/>
        <dbReference type="ChEBI" id="CHEBI:16526"/>
        <dbReference type="EC" id="4.1.1.112"/>
    </reaction>
</comment>
<organism evidence="13 14">
    <name type="scientific">Actinoalloteichus caeruleus DSM 43889</name>
    <dbReference type="NCBI Taxonomy" id="1120930"/>
    <lineage>
        <taxon>Bacteria</taxon>
        <taxon>Bacillati</taxon>
        <taxon>Actinomycetota</taxon>
        <taxon>Actinomycetes</taxon>
        <taxon>Pseudonocardiales</taxon>
        <taxon>Pseudonocardiaceae</taxon>
        <taxon>Actinoalloteichus</taxon>
        <taxon>Actinoalloteichus cyanogriseus</taxon>
    </lineage>
</organism>
<accession>A0ABT1JFA4</accession>
<evidence type="ECO:0000313" key="14">
    <source>
        <dbReference type="Proteomes" id="UP000791080"/>
    </source>
</evidence>
<evidence type="ECO:0000256" key="10">
    <source>
        <dbReference type="ARBA" id="ARBA00030169"/>
    </source>
</evidence>
<comment type="subunit">
    <text evidence="4">Homotrimer.</text>
</comment>